<dbReference type="GO" id="GO:0016020">
    <property type="term" value="C:membrane"/>
    <property type="evidence" value="ECO:0007669"/>
    <property type="project" value="UniProtKB-SubCell"/>
</dbReference>
<dbReference type="GO" id="GO:0033038">
    <property type="term" value="F:bitter taste receptor activity"/>
    <property type="evidence" value="ECO:0007669"/>
    <property type="project" value="InterPro"/>
</dbReference>
<keyword evidence="5 13" id="KW-0812">Transmembrane</keyword>
<dbReference type="Ensembl" id="ENSPCET00000013192.1">
    <property type="protein sequence ID" value="ENSPCEP00000012739.1"/>
    <property type="gene ID" value="ENSPCEG00000009959.1"/>
</dbReference>
<evidence type="ECO:0000256" key="13">
    <source>
        <dbReference type="RuleBase" id="RU004424"/>
    </source>
</evidence>
<keyword evidence="10" id="KW-0325">Glycoprotein</keyword>
<keyword evidence="11 13" id="KW-0807">Transducer</keyword>
<keyword evidence="6 14" id="KW-1133">Transmembrane helix</keyword>
<evidence type="ECO:0000256" key="4">
    <source>
        <dbReference type="ARBA" id="ARBA00022606"/>
    </source>
</evidence>
<comment type="subcellular location">
    <subcellularLocation>
        <location evidence="1 13">Membrane</location>
        <topology evidence="1 13">Multi-pass membrane protein</topology>
    </subcellularLocation>
</comment>
<feature type="transmembrane region" description="Helical" evidence="14">
    <location>
        <begin position="6"/>
        <end position="34"/>
    </location>
</feature>
<evidence type="ECO:0000256" key="9">
    <source>
        <dbReference type="ARBA" id="ARBA00023170"/>
    </source>
</evidence>
<feature type="transmembrane region" description="Helical" evidence="14">
    <location>
        <begin position="223"/>
        <end position="243"/>
    </location>
</feature>
<comment type="similarity">
    <text evidence="2 12">Belongs to the G-protein coupled receptor T2R family.</text>
</comment>
<feature type="transmembrane region" description="Helical" evidence="14">
    <location>
        <begin position="54"/>
        <end position="72"/>
    </location>
</feature>
<keyword evidence="16" id="KW-1185">Reference proteome</keyword>
<protein>
    <recommendedName>
        <fullName evidence="13">Taste receptor type 2</fullName>
    </recommendedName>
</protein>
<feature type="transmembrane region" description="Helical" evidence="14">
    <location>
        <begin position="166"/>
        <end position="193"/>
    </location>
</feature>
<reference evidence="15" key="2">
    <citation type="submission" date="2025-09" db="UniProtKB">
        <authorList>
            <consortium name="Ensembl"/>
        </authorList>
    </citation>
    <scope>IDENTIFICATION</scope>
</reference>
<feature type="transmembrane region" description="Helical" evidence="14">
    <location>
        <begin position="127"/>
        <end position="146"/>
    </location>
</feature>
<dbReference type="Pfam" id="PF05296">
    <property type="entry name" value="TAS2R"/>
    <property type="match status" value="1"/>
</dbReference>
<dbReference type="SUPFAM" id="SSF81321">
    <property type="entry name" value="Family A G protein-coupled receptor-like"/>
    <property type="match status" value="1"/>
</dbReference>
<organism evidence="15 16">
    <name type="scientific">Pelusios castaneus</name>
    <name type="common">West African mud turtle</name>
    <dbReference type="NCBI Taxonomy" id="367368"/>
    <lineage>
        <taxon>Eukaryota</taxon>
        <taxon>Metazoa</taxon>
        <taxon>Chordata</taxon>
        <taxon>Craniata</taxon>
        <taxon>Vertebrata</taxon>
        <taxon>Euteleostomi</taxon>
        <taxon>Archelosauria</taxon>
        <taxon>Testudinata</taxon>
        <taxon>Testudines</taxon>
        <taxon>Pleurodira</taxon>
        <taxon>Pelomedusidae</taxon>
        <taxon>Pelusios</taxon>
    </lineage>
</organism>
<name>A0A8C8VJR9_9SAUR</name>
<keyword evidence="8 13" id="KW-0472">Membrane</keyword>
<keyword evidence="7 13" id="KW-0297">G-protein coupled receptor</keyword>
<dbReference type="Gene3D" id="1.20.1070.10">
    <property type="entry name" value="Rhodopsin 7-helix transmembrane proteins"/>
    <property type="match status" value="1"/>
</dbReference>
<keyword evidence="9 13" id="KW-0675">Receptor</keyword>
<dbReference type="InterPro" id="IPR007960">
    <property type="entry name" value="TAS2R"/>
</dbReference>
<sequence>FLTFIIAQIILFMEIIMGMFGNEFIAAFYCTGWVKSRKLSSCDKILTCLVMSRIFYLGICVANFCIFVSPPGPLQLVKVQRTFGFLWLFSNTVCLWFTSCLSIFYCVMITNCDLPLFLQMKQKISAMVPKILLGSLLVTSNIYICIPTGDLCSNCTVAAKSWVVSYFYVILLYSAASFIPFIIFLSSSIQLIVSLWRHTRNMQHNATSFWDPSTEVHVRANKAMISCLILYIFNFAAVSINTLPLCVTDSSWTPAITSIMAVAFPSGHSLILILINPKLKQAMVRILRRIKCHLRKEIF</sequence>
<dbReference type="PANTHER" id="PTHR11394:SF149">
    <property type="entry name" value="TASTE RECEPTOR TYPE 2 MEMBER 1"/>
    <property type="match status" value="1"/>
</dbReference>
<keyword evidence="3 13" id="KW-0919">Taste</keyword>
<evidence type="ECO:0000256" key="14">
    <source>
        <dbReference type="SAM" id="Phobius"/>
    </source>
</evidence>
<proteinExistence type="inferred from homology"/>
<dbReference type="AlphaFoldDB" id="A0A8C8VJR9"/>
<evidence type="ECO:0000256" key="12">
    <source>
        <dbReference type="RuleBase" id="RU004423"/>
    </source>
</evidence>
<evidence type="ECO:0000256" key="5">
    <source>
        <dbReference type="ARBA" id="ARBA00022692"/>
    </source>
</evidence>
<dbReference type="CDD" id="cd13950">
    <property type="entry name" value="7tm_TAS2R"/>
    <property type="match status" value="1"/>
</dbReference>
<evidence type="ECO:0000256" key="7">
    <source>
        <dbReference type="ARBA" id="ARBA00023040"/>
    </source>
</evidence>
<dbReference type="GO" id="GO:0004930">
    <property type="term" value="F:G protein-coupled receptor activity"/>
    <property type="evidence" value="ECO:0007669"/>
    <property type="project" value="UniProtKB-KW"/>
</dbReference>
<evidence type="ECO:0000313" key="16">
    <source>
        <dbReference type="Proteomes" id="UP000694393"/>
    </source>
</evidence>
<accession>A0A8C8VJR9</accession>
<evidence type="ECO:0000256" key="1">
    <source>
        <dbReference type="ARBA" id="ARBA00004141"/>
    </source>
</evidence>
<evidence type="ECO:0000256" key="11">
    <source>
        <dbReference type="ARBA" id="ARBA00023224"/>
    </source>
</evidence>
<evidence type="ECO:0000256" key="6">
    <source>
        <dbReference type="ARBA" id="ARBA00022989"/>
    </source>
</evidence>
<reference evidence="15" key="1">
    <citation type="submission" date="2025-08" db="UniProtKB">
        <authorList>
            <consortium name="Ensembl"/>
        </authorList>
    </citation>
    <scope>IDENTIFICATION</scope>
</reference>
<feature type="transmembrane region" description="Helical" evidence="14">
    <location>
        <begin position="84"/>
        <end position="107"/>
    </location>
</feature>
<evidence type="ECO:0000256" key="2">
    <source>
        <dbReference type="ARBA" id="ARBA00007376"/>
    </source>
</evidence>
<dbReference type="FunFam" id="1.20.1070.10:FF:000055">
    <property type="entry name" value="Taste receptor type 2"/>
    <property type="match status" value="1"/>
</dbReference>
<evidence type="ECO:0000256" key="3">
    <source>
        <dbReference type="ARBA" id="ARBA00022480"/>
    </source>
</evidence>
<evidence type="ECO:0000313" key="15">
    <source>
        <dbReference type="Ensembl" id="ENSPCEP00000012739.1"/>
    </source>
</evidence>
<dbReference type="Proteomes" id="UP000694393">
    <property type="component" value="Unplaced"/>
</dbReference>
<dbReference type="PANTHER" id="PTHR11394">
    <property type="entry name" value="TASTE RECEPTOR TYPE 2"/>
    <property type="match status" value="1"/>
</dbReference>
<evidence type="ECO:0000256" key="8">
    <source>
        <dbReference type="ARBA" id="ARBA00023136"/>
    </source>
</evidence>
<feature type="transmembrane region" description="Helical" evidence="14">
    <location>
        <begin position="255"/>
        <end position="275"/>
    </location>
</feature>
<evidence type="ECO:0000256" key="10">
    <source>
        <dbReference type="ARBA" id="ARBA00023180"/>
    </source>
</evidence>
<keyword evidence="4 13" id="KW-0716">Sensory transduction</keyword>